<evidence type="ECO:0000256" key="5">
    <source>
        <dbReference type="ARBA" id="ARBA00022989"/>
    </source>
</evidence>
<reference evidence="10 11" key="1">
    <citation type="journal article" date="2024" name="Science">
        <title>Giant polyketide synthase enzymes in the biosynthesis of giant marine polyether toxins.</title>
        <authorList>
            <person name="Fallon T.R."/>
            <person name="Shende V.V."/>
            <person name="Wierzbicki I.H."/>
            <person name="Pendleton A.L."/>
            <person name="Watervoot N.F."/>
            <person name="Auber R.P."/>
            <person name="Gonzalez D.J."/>
            <person name="Wisecaver J.H."/>
            <person name="Moore B.S."/>
        </authorList>
    </citation>
    <scope>NUCLEOTIDE SEQUENCE [LARGE SCALE GENOMIC DNA]</scope>
    <source>
        <strain evidence="10 11">12B1</strain>
    </source>
</reference>
<dbReference type="InterPro" id="IPR050925">
    <property type="entry name" value="Rhomboid_protease_S54"/>
</dbReference>
<feature type="transmembrane region" description="Helical" evidence="8">
    <location>
        <begin position="271"/>
        <end position="292"/>
    </location>
</feature>
<protein>
    <recommendedName>
        <fullName evidence="9">Peptidase S54 rhomboid domain-containing protein</fullName>
    </recommendedName>
</protein>
<dbReference type="Gene3D" id="1.20.1540.10">
    <property type="entry name" value="Rhomboid-like"/>
    <property type="match status" value="1"/>
</dbReference>
<evidence type="ECO:0000256" key="6">
    <source>
        <dbReference type="ARBA" id="ARBA00023136"/>
    </source>
</evidence>
<proteinExistence type="inferred from homology"/>
<feature type="transmembrane region" description="Helical" evidence="8">
    <location>
        <begin position="231"/>
        <end position="259"/>
    </location>
</feature>
<feature type="transmembrane region" description="Helical" evidence="8">
    <location>
        <begin position="192"/>
        <end position="210"/>
    </location>
</feature>
<dbReference type="InterPro" id="IPR022764">
    <property type="entry name" value="Peptidase_S54_rhomboid_dom"/>
</dbReference>
<feature type="domain" description="Peptidase S54 rhomboid" evidence="9">
    <location>
        <begin position="230"/>
        <end position="333"/>
    </location>
</feature>
<dbReference type="GO" id="GO:0016020">
    <property type="term" value="C:membrane"/>
    <property type="evidence" value="ECO:0007669"/>
    <property type="project" value="UniProtKB-SubCell"/>
</dbReference>
<evidence type="ECO:0000256" key="2">
    <source>
        <dbReference type="ARBA" id="ARBA00009045"/>
    </source>
</evidence>
<keyword evidence="6 8" id="KW-0472">Membrane</keyword>
<gene>
    <name evidence="10" type="ORF">AB1Y20_001466</name>
</gene>
<dbReference type="PANTHER" id="PTHR43731:SF14">
    <property type="entry name" value="PRESENILIN-ASSOCIATED RHOMBOID-LIKE PROTEIN, MITOCHONDRIAL"/>
    <property type="match status" value="1"/>
</dbReference>
<dbReference type="EMBL" id="JBGBPQ010000001">
    <property type="protein sequence ID" value="KAL1530565.1"/>
    <property type="molecule type" value="Genomic_DNA"/>
</dbReference>
<name>A0AB34K8A7_PRYPA</name>
<dbReference type="AlphaFoldDB" id="A0AB34K8A7"/>
<evidence type="ECO:0000256" key="3">
    <source>
        <dbReference type="ARBA" id="ARBA00022692"/>
    </source>
</evidence>
<dbReference type="SUPFAM" id="SSF144091">
    <property type="entry name" value="Rhomboid-like"/>
    <property type="match status" value="1"/>
</dbReference>
<evidence type="ECO:0000313" key="11">
    <source>
        <dbReference type="Proteomes" id="UP001515480"/>
    </source>
</evidence>
<feature type="region of interest" description="Disordered" evidence="7">
    <location>
        <begin position="51"/>
        <end position="93"/>
    </location>
</feature>
<evidence type="ECO:0000313" key="10">
    <source>
        <dbReference type="EMBL" id="KAL1530565.1"/>
    </source>
</evidence>
<feature type="region of interest" description="Disordered" evidence="7">
    <location>
        <begin position="1"/>
        <end position="20"/>
    </location>
</feature>
<dbReference type="GO" id="GO:0004252">
    <property type="term" value="F:serine-type endopeptidase activity"/>
    <property type="evidence" value="ECO:0007669"/>
    <property type="project" value="InterPro"/>
</dbReference>
<evidence type="ECO:0000256" key="4">
    <source>
        <dbReference type="ARBA" id="ARBA00022801"/>
    </source>
</evidence>
<dbReference type="InterPro" id="IPR035952">
    <property type="entry name" value="Rhomboid-like_sf"/>
</dbReference>
<dbReference type="PANTHER" id="PTHR43731">
    <property type="entry name" value="RHOMBOID PROTEASE"/>
    <property type="match status" value="1"/>
</dbReference>
<accession>A0AB34K8A7</accession>
<organism evidence="10 11">
    <name type="scientific">Prymnesium parvum</name>
    <name type="common">Toxic golden alga</name>
    <dbReference type="NCBI Taxonomy" id="97485"/>
    <lineage>
        <taxon>Eukaryota</taxon>
        <taxon>Haptista</taxon>
        <taxon>Haptophyta</taxon>
        <taxon>Prymnesiophyceae</taxon>
        <taxon>Prymnesiales</taxon>
        <taxon>Prymnesiaceae</taxon>
        <taxon>Prymnesium</taxon>
    </lineage>
</organism>
<feature type="transmembrane region" description="Helical" evidence="8">
    <location>
        <begin position="152"/>
        <end position="172"/>
    </location>
</feature>
<keyword evidence="11" id="KW-1185">Reference proteome</keyword>
<evidence type="ECO:0000256" key="8">
    <source>
        <dbReference type="SAM" id="Phobius"/>
    </source>
</evidence>
<comment type="similarity">
    <text evidence="2">Belongs to the peptidase S54 family.</text>
</comment>
<evidence type="ECO:0000256" key="7">
    <source>
        <dbReference type="SAM" id="MobiDB-lite"/>
    </source>
</evidence>
<dbReference type="Pfam" id="PF01694">
    <property type="entry name" value="Rhomboid"/>
    <property type="match status" value="1"/>
</dbReference>
<feature type="compositionally biased region" description="Basic and acidic residues" evidence="7">
    <location>
        <begin position="1"/>
        <end position="10"/>
    </location>
</feature>
<keyword evidence="3 8" id="KW-0812">Transmembrane</keyword>
<evidence type="ECO:0000259" key="9">
    <source>
        <dbReference type="Pfam" id="PF01694"/>
    </source>
</evidence>
<dbReference type="Proteomes" id="UP001515480">
    <property type="component" value="Unassembled WGS sequence"/>
</dbReference>
<keyword evidence="5 8" id="KW-1133">Transmembrane helix</keyword>
<evidence type="ECO:0000256" key="1">
    <source>
        <dbReference type="ARBA" id="ARBA00004141"/>
    </source>
</evidence>
<sequence>MPRASRHLDPSKSGLCSSMRRSFPRRTSSRLLALVCISACSASDSPLHYPAPPNPFATPKPPPSDPGLPLPPPGRGDLLPSMPPPAAAKQPRRSPFRLRWQPVVCMGLLSAVCVKTRPHEPLLLATLDAYHQQAAGVIDDSLSREIAKVHNVGLASVAVHSELVWLGILGAWLPLIPITQDAIAHWLPAANAPQLIISALTLGYLLRKLLPRSIAEGHLSVSFSNLAQLRIWTLVTAALSPVGLVHLFHSVVVLLVVMPSLSASLSRPEQLLLYLAAGLASSLSVSLGGVLLRRRSQPRVSVSAAVMGVVLMSAAVAPDEPVVIGEWGIPVLRAAVIHVLLDAFSNTGGSVEKLFGMLGAAVLVAVKRPQLRDLLQSGSWEGVLNYIKAAI</sequence>
<comment type="caution">
    <text evidence="10">The sequence shown here is derived from an EMBL/GenBank/DDBJ whole genome shotgun (WGS) entry which is preliminary data.</text>
</comment>
<feature type="compositionally biased region" description="Pro residues" evidence="7">
    <location>
        <begin position="51"/>
        <end position="74"/>
    </location>
</feature>
<comment type="subcellular location">
    <subcellularLocation>
        <location evidence="1">Membrane</location>
        <topology evidence="1">Multi-pass membrane protein</topology>
    </subcellularLocation>
</comment>
<keyword evidence="4" id="KW-0378">Hydrolase</keyword>